<gene>
    <name evidence="5" type="ORF">Cvel_10078</name>
</gene>
<organism evidence="5">
    <name type="scientific">Chromera velia CCMP2878</name>
    <dbReference type="NCBI Taxonomy" id="1169474"/>
    <lineage>
        <taxon>Eukaryota</taxon>
        <taxon>Sar</taxon>
        <taxon>Alveolata</taxon>
        <taxon>Colpodellida</taxon>
        <taxon>Chromeraceae</taxon>
        <taxon>Chromera</taxon>
    </lineage>
</organism>
<proteinExistence type="predicted"/>
<accession>A0A0G4I1B1</accession>
<dbReference type="InterPro" id="IPR023179">
    <property type="entry name" value="GTP-bd_ortho_bundle_sf"/>
</dbReference>
<dbReference type="PANTHER" id="PTHR45782">
    <property type="entry name" value="MITOCHONDRIAL RIBOSOME-ASSOCIATED GTPASE 1"/>
    <property type="match status" value="1"/>
</dbReference>
<feature type="domain" description="G" evidence="4">
    <location>
        <begin position="176"/>
        <end position="254"/>
    </location>
</feature>
<evidence type="ECO:0000256" key="3">
    <source>
        <dbReference type="SAM" id="MobiDB-lite"/>
    </source>
</evidence>
<dbReference type="GO" id="GO:0032543">
    <property type="term" value="P:mitochondrial translation"/>
    <property type="evidence" value="ECO:0007669"/>
    <property type="project" value="TreeGrafter"/>
</dbReference>
<keyword evidence="2" id="KW-0342">GTP-binding</keyword>
<dbReference type="Gene3D" id="1.10.1580.10">
    <property type="match status" value="1"/>
</dbReference>
<name>A0A0G4I1B1_9ALVE</name>
<dbReference type="GO" id="GO:0003924">
    <property type="term" value="F:GTPase activity"/>
    <property type="evidence" value="ECO:0007669"/>
    <property type="project" value="TreeGrafter"/>
</dbReference>
<dbReference type="SUPFAM" id="SSF52540">
    <property type="entry name" value="P-loop containing nucleoside triphosphate hydrolases"/>
    <property type="match status" value="1"/>
</dbReference>
<dbReference type="PhylomeDB" id="A0A0G4I1B1"/>
<evidence type="ECO:0000313" key="5">
    <source>
        <dbReference type="EMBL" id="CEM50634.1"/>
    </source>
</evidence>
<dbReference type="VEuPathDB" id="CryptoDB:Cvel_10078"/>
<dbReference type="GO" id="GO:0005739">
    <property type="term" value="C:mitochondrion"/>
    <property type="evidence" value="ECO:0007669"/>
    <property type="project" value="TreeGrafter"/>
</dbReference>
<dbReference type="AlphaFoldDB" id="A0A0G4I1B1"/>
<dbReference type="Pfam" id="PF01926">
    <property type="entry name" value="MMR_HSR1"/>
    <property type="match status" value="1"/>
</dbReference>
<dbReference type="EMBL" id="CDMZ01004710">
    <property type="protein sequence ID" value="CEM50634.1"/>
    <property type="molecule type" value="Genomic_DNA"/>
</dbReference>
<evidence type="ECO:0000256" key="1">
    <source>
        <dbReference type="ARBA" id="ARBA00022741"/>
    </source>
</evidence>
<evidence type="ECO:0000259" key="4">
    <source>
        <dbReference type="Pfam" id="PF01926"/>
    </source>
</evidence>
<keyword evidence="1" id="KW-0547">Nucleotide-binding</keyword>
<sequence>MVARLSRLLRHIDYKKKFRNKVVKIEPTSVAEKFLVKRPKADDPFPDFVPRPAFLYDEVATWYPPHMHNSILQIKKVFTQIDAVVEVRDCRAPLTTSQYVLTGMVPNVDTLQRIVILNKADLVQPAVARRALSLLEERGIYAILTDASKKKNVIKIREFLFNSCSVKFRTLGLWLMVLGLPNVGKSSVINSLKELAFAQAARGNKGNKLVHEVKRTKSKAGKEPGLTKEVGAFQISSNPRMYCVDTPGIMFPKLGDPEVSLKLAALGCIPDEKAGQGPMYVGDYVLWQLNRRRLFHYVDILELTEPSDDFKHVTTQVSQIMSFKYGSGVPSNIAGAKFFLNLFRQGHFGRFCLDHLPSAGALQEREQLQDELEPPGPWGPCKYPGQIHGLDDRG</sequence>
<dbReference type="Gene3D" id="3.40.50.300">
    <property type="entry name" value="P-loop containing nucleotide triphosphate hydrolases"/>
    <property type="match status" value="1"/>
</dbReference>
<feature type="region of interest" description="Disordered" evidence="3">
    <location>
        <begin position="370"/>
        <end position="394"/>
    </location>
</feature>
<reference evidence="5" key="1">
    <citation type="submission" date="2014-11" db="EMBL/GenBank/DDBJ databases">
        <authorList>
            <person name="Otto D Thomas"/>
            <person name="Naeem Raeece"/>
        </authorList>
    </citation>
    <scope>NUCLEOTIDE SEQUENCE</scope>
</reference>
<dbReference type="PANTHER" id="PTHR45782:SF4">
    <property type="entry name" value="MITOCHONDRIAL RIBOSOME-ASSOCIATED GTPASE 1"/>
    <property type="match status" value="1"/>
</dbReference>
<dbReference type="InterPro" id="IPR006073">
    <property type="entry name" value="GTP-bd"/>
</dbReference>
<protein>
    <recommendedName>
        <fullName evidence="4">G domain-containing protein</fullName>
    </recommendedName>
</protein>
<dbReference type="InterPro" id="IPR027417">
    <property type="entry name" value="P-loop_NTPase"/>
</dbReference>
<dbReference type="GO" id="GO:0005525">
    <property type="term" value="F:GTP binding"/>
    <property type="evidence" value="ECO:0007669"/>
    <property type="project" value="UniProtKB-KW"/>
</dbReference>
<evidence type="ECO:0000256" key="2">
    <source>
        <dbReference type="ARBA" id="ARBA00023134"/>
    </source>
</evidence>